<dbReference type="Pfam" id="PF00185">
    <property type="entry name" value="OTCace"/>
    <property type="match status" value="1"/>
</dbReference>
<dbReference type="GO" id="GO:0030170">
    <property type="term" value="F:pyridoxal phosphate binding"/>
    <property type="evidence" value="ECO:0007669"/>
    <property type="project" value="InterPro"/>
</dbReference>
<evidence type="ECO:0000256" key="2">
    <source>
        <dbReference type="ARBA" id="ARBA00004695"/>
    </source>
</evidence>
<protein>
    <recommendedName>
        <fullName evidence="6">ornithine carbamoyltransferase</fullName>
        <ecNumber evidence="6">2.1.3.3</ecNumber>
    </recommendedName>
</protein>
<feature type="domain" description="Aspartate/ornithine carbamoyltransferase carbamoyl-P binding" evidence="11">
    <location>
        <begin position="257"/>
        <end position="336"/>
    </location>
</feature>
<comment type="pathway">
    <text evidence="2">Nitrogen metabolism; urea cycle; L-citrulline from L-ornithine and carbamoyl phosphate: step 1/1.</text>
</comment>
<comment type="similarity">
    <text evidence="4 9">Belongs to the class-III pyridoxal-phosphate-dependent aminotransferase family.</text>
</comment>
<dbReference type="NCBIfam" id="NF001986">
    <property type="entry name" value="PRK00779.1"/>
    <property type="match status" value="1"/>
</dbReference>
<evidence type="ECO:0000256" key="8">
    <source>
        <dbReference type="ARBA" id="ARBA00022898"/>
    </source>
</evidence>
<keyword evidence="8 9" id="KW-0663">Pyridoxal phosphate</keyword>
<dbReference type="CDD" id="cd00610">
    <property type="entry name" value="OAT_like"/>
    <property type="match status" value="1"/>
</dbReference>
<keyword evidence="13" id="KW-1185">Reference proteome</keyword>
<dbReference type="Gene3D" id="3.40.640.10">
    <property type="entry name" value="Type I PLP-dependent aspartate aminotransferase-like (Major domain)"/>
    <property type="match status" value="1"/>
</dbReference>
<dbReference type="InterPro" id="IPR049704">
    <property type="entry name" value="Aminotrans_3_PPA_site"/>
</dbReference>
<evidence type="ECO:0000256" key="7">
    <source>
        <dbReference type="ARBA" id="ARBA00022679"/>
    </source>
</evidence>
<evidence type="ECO:0000256" key="6">
    <source>
        <dbReference type="ARBA" id="ARBA00013007"/>
    </source>
</evidence>
<comment type="caution">
    <text evidence="12">The sequence shown here is derived from an EMBL/GenBank/DDBJ whole genome shotgun (WGS) entry which is preliminary data.</text>
</comment>
<dbReference type="NCBIfam" id="TIGR00658">
    <property type="entry name" value="orni_carb_tr"/>
    <property type="match status" value="1"/>
</dbReference>
<evidence type="ECO:0000256" key="4">
    <source>
        <dbReference type="ARBA" id="ARBA00008954"/>
    </source>
</evidence>
<dbReference type="Pfam" id="PF02729">
    <property type="entry name" value="OTCace_N"/>
    <property type="match status" value="1"/>
</dbReference>
<dbReference type="PRINTS" id="PR00100">
    <property type="entry name" value="AOTCASE"/>
</dbReference>
<dbReference type="UniPathway" id="UPA00158">
    <property type="reaction ID" value="UER00271"/>
</dbReference>
<organism evidence="12 13">
    <name type="scientific">Spodoptera exigua</name>
    <name type="common">Beet armyworm</name>
    <name type="synonym">Noctua fulgens</name>
    <dbReference type="NCBI Taxonomy" id="7107"/>
    <lineage>
        <taxon>Eukaryota</taxon>
        <taxon>Metazoa</taxon>
        <taxon>Ecdysozoa</taxon>
        <taxon>Arthropoda</taxon>
        <taxon>Hexapoda</taxon>
        <taxon>Insecta</taxon>
        <taxon>Pterygota</taxon>
        <taxon>Neoptera</taxon>
        <taxon>Endopterygota</taxon>
        <taxon>Lepidoptera</taxon>
        <taxon>Glossata</taxon>
        <taxon>Ditrysia</taxon>
        <taxon>Noctuoidea</taxon>
        <taxon>Noctuidae</taxon>
        <taxon>Amphipyrinae</taxon>
        <taxon>Spodoptera</taxon>
    </lineage>
</organism>
<dbReference type="PANTHER" id="PTHR45753:SF3">
    <property type="entry name" value="ORNITHINE TRANSCARBAMYLASE, MITOCHONDRIAL"/>
    <property type="match status" value="1"/>
</dbReference>
<dbReference type="GO" id="GO:0019240">
    <property type="term" value="P:citrulline biosynthetic process"/>
    <property type="evidence" value="ECO:0007669"/>
    <property type="project" value="TreeGrafter"/>
</dbReference>
<dbReference type="FunFam" id="3.40.50.1370:FF:000008">
    <property type="entry name" value="Ornithine carbamoyltransferase"/>
    <property type="match status" value="1"/>
</dbReference>
<evidence type="ECO:0000256" key="9">
    <source>
        <dbReference type="RuleBase" id="RU003560"/>
    </source>
</evidence>
<evidence type="ECO:0000259" key="10">
    <source>
        <dbReference type="Pfam" id="PF00185"/>
    </source>
</evidence>
<dbReference type="EC" id="2.1.3.3" evidence="6"/>
<dbReference type="InterPro" id="IPR005814">
    <property type="entry name" value="Aminotrans_3"/>
</dbReference>
<comment type="subunit">
    <text evidence="5">Homotrimer.</text>
</comment>
<evidence type="ECO:0000256" key="1">
    <source>
        <dbReference type="ARBA" id="ARBA00001933"/>
    </source>
</evidence>
<dbReference type="SUPFAM" id="SSF53671">
    <property type="entry name" value="Aspartate/ornithine carbamoyltransferase"/>
    <property type="match status" value="1"/>
</dbReference>
<dbReference type="PROSITE" id="PS00600">
    <property type="entry name" value="AA_TRANSFER_CLASS_3"/>
    <property type="match status" value="1"/>
</dbReference>
<gene>
    <name evidence="12" type="ORF">HW555_014326</name>
</gene>
<feature type="domain" description="Aspartate/ornithine carbamoyltransferase Asp/Orn-binding" evidence="10">
    <location>
        <begin position="343"/>
        <end position="495"/>
    </location>
</feature>
<reference evidence="12" key="1">
    <citation type="submission" date="2020-08" db="EMBL/GenBank/DDBJ databases">
        <title>Spodoptera exigua strain:BAW_Kor-Di-RS1 Genome sequencing and assembly.</title>
        <authorList>
            <person name="Kim J."/>
            <person name="Nam H.Y."/>
            <person name="Kwon M."/>
            <person name="Choi J.H."/>
            <person name="Cho S.R."/>
            <person name="Kim G.-H."/>
        </authorList>
    </citation>
    <scope>NUCLEOTIDE SEQUENCE</scope>
    <source>
        <strain evidence="12">BAW_Kor-Di-RS1</strain>
        <tissue evidence="12">Whole-body</tissue>
    </source>
</reference>
<sequence length="501" mass="54889">MNLGYEVPELNEILAEQAKLLWHTPNLYKNHLQEEVAEKLANGKEYISYFCNSGAEANEAAIKLARKATGKTKIITFTNSFHGRTYGAMSATAQTSIQEGFQPLVPDFVYLPYNDLASIEQALDKQTAAVMLELIQGEGGVIPADEKWIQKIVERCKETETLLIIDEIQTGIGRTGTLYAYETYQIEPDIFTLAKGLGNGIPVGAMLGKKSLAKVFNPGSHGSTFGGNKLAMSIANQVVEQINQPIFLQGVQKKRIIQLGGQAIVLDSKSTQMGRGEPIEDTANVMSGYVDGIMIRTFSDQMVEELAKEASIPVINGLTDDHHPCQILADFQTIYEIKGKLAGLKLAYIGDGNNMAHSFLIGGSLVGMDVTIAAPEGYEPKAEFIIIAQKNAEKSGSKIDILNDPVKAAKDADILVTDVWASMGAEAEQKEREERFKNFQINNRLAVQAKKDFLFLHCLPAHRGEEVSADIIDGNHSAIYQEAENRLHAQKALMIKVMGNL</sequence>
<dbReference type="Gene3D" id="3.40.50.1370">
    <property type="entry name" value="Aspartate/ornithine carbamoyltransferase"/>
    <property type="match status" value="2"/>
</dbReference>
<dbReference type="Proteomes" id="UP000648187">
    <property type="component" value="Unassembled WGS sequence"/>
</dbReference>
<name>A0A835G3Y9_SPOEX</name>
<evidence type="ECO:0000313" key="13">
    <source>
        <dbReference type="Proteomes" id="UP000648187"/>
    </source>
</evidence>
<dbReference type="InterPro" id="IPR006130">
    <property type="entry name" value="Asp/Orn_carbamoylTrfase"/>
</dbReference>
<dbReference type="PANTHER" id="PTHR45753">
    <property type="entry name" value="ORNITHINE CARBAMOYLTRANSFERASE, MITOCHONDRIAL"/>
    <property type="match status" value="1"/>
</dbReference>
<accession>A0A835G3Y9</accession>
<dbReference type="GO" id="GO:0016597">
    <property type="term" value="F:amino acid binding"/>
    <property type="evidence" value="ECO:0007669"/>
    <property type="project" value="InterPro"/>
</dbReference>
<dbReference type="GO" id="GO:0008483">
    <property type="term" value="F:transaminase activity"/>
    <property type="evidence" value="ECO:0007669"/>
    <property type="project" value="InterPro"/>
</dbReference>
<keyword evidence="7" id="KW-0808">Transferase</keyword>
<dbReference type="FunFam" id="3.40.640.10:FF:000004">
    <property type="entry name" value="Acetylornithine aminotransferase"/>
    <property type="match status" value="1"/>
</dbReference>
<dbReference type="InterPro" id="IPR015424">
    <property type="entry name" value="PyrdxlP-dep_Trfase"/>
</dbReference>
<evidence type="ECO:0000256" key="5">
    <source>
        <dbReference type="ARBA" id="ARBA00011233"/>
    </source>
</evidence>
<dbReference type="InterPro" id="IPR006132">
    <property type="entry name" value="Asp/Orn_carbamoyltranf_P-bd"/>
</dbReference>
<dbReference type="Pfam" id="PF00202">
    <property type="entry name" value="Aminotran_3"/>
    <property type="match status" value="1"/>
</dbReference>
<dbReference type="InterPro" id="IPR002292">
    <property type="entry name" value="Orn/put_carbamltrans"/>
</dbReference>
<evidence type="ECO:0000259" key="11">
    <source>
        <dbReference type="Pfam" id="PF02729"/>
    </source>
</evidence>
<evidence type="ECO:0000256" key="3">
    <source>
        <dbReference type="ARBA" id="ARBA00007805"/>
    </source>
</evidence>
<evidence type="ECO:0000313" key="12">
    <source>
        <dbReference type="EMBL" id="KAF9404452.1"/>
    </source>
</evidence>
<dbReference type="InterPro" id="IPR036901">
    <property type="entry name" value="Asp/Orn_carbamoylTrfase_sf"/>
</dbReference>
<comment type="cofactor">
    <cofactor evidence="1">
        <name>pyridoxal 5'-phosphate</name>
        <dbReference type="ChEBI" id="CHEBI:597326"/>
    </cofactor>
</comment>
<dbReference type="EMBL" id="JACKWZ010000979">
    <property type="protein sequence ID" value="KAF9404452.1"/>
    <property type="molecule type" value="Genomic_DNA"/>
</dbReference>
<dbReference type="GO" id="GO:0042450">
    <property type="term" value="P:L-arginine biosynthetic process via ornithine"/>
    <property type="evidence" value="ECO:0007669"/>
    <property type="project" value="TreeGrafter"/>
</dbReference>
<comment type="similarity">
    <text evidence="3">Belongs to the aspartate/ornithine carbamoyltransferase superfamily. OTCase family.</text>
</comment>
<dbReference type="InterPro" id="IPR015421">
    <property type="entry name" value="PyrdxlP-dep_Trfase_major"/>
</dbReference>
<proteinExistence type="inferred from homology"/>
<dbReference type="SUPFAM" id="SSF53383">
    <property type="entry name" value="PLP-dependent transferases"/>
    <property type="match status" value="1"/>
</dbReference>
<dbReference type="AlphaFoldDB" id="A0A835G3Y9"/>
<dbReference type="Gene3D" id="3.90.1150.10">
    <property type="entry name" value="Aspartate Aminotransferase, domain 1"/>
    <property type="match status" value="1"/>
</dbReference>
<dbReference type="GO" id="GO:0004585">
    <property type="term" value="F:ornithine carbamoyltransferase activity"/>
    <property type="evidence" value="ECO:0007669"/>
    <property type="project" value="UniProtKB-EC"/>
</dbReference>
<dbReference type="PRINTS" id="PR00102">
    <property type="entry name" value="OTCASE"/>
</dbReference>
<dbReference type="GO" id="GO:0000050">
    <property type="term" value="P:urea cycle"/>
    <property type="evidence" value="ECO:0007669"/>
    <property type="project" value="UniProtKB-UniPathway"/>
</dbReference>
<dbReference type="InterPro" id="IPR015422">
    <property type="entry name" value="PyrdxlP-dep_Trfase_small"/>
</dbReference>
<dbReference type="InterPro" id="IPR006131">
    <property type="entry name" value="Asp_carbamoyltransf_Asp/Orn-bd"/>
</dbReference>